<keyword evidence="1" id="KW-0812">Transmembrane</keyword>
<feature type="transmembrane region" description="Helical" evidence="1">
    <location>
        <begin position="213"/>
        <end position="228"/>
    </location>
</feature>
<accession>C4FH14</accession>
<name>C4FH14_9BIFI</name>
<dbReference type="EMBL" id="ABYS02000013">
    <property type="protein sequence ID" value="EEP20327.1"/>
    <property type="molecule type" value="Genomic_DNA"/>
</dbReference>
<dbReference type="eggNOG" id="ENOG50334T0">
    <property type="taxonomic scope" value="Bacteria"/>
</dbReference>
<feature type="transmembrane region" description="Helical" evidence="1">
    <location>
        <begin position="101"/>
        <end position="120"/>
    </location>
</feature>
<feature type="transmembrane region" description="Helical" evidence="1">
    <location>
        <begin position="157"/>
        <end position="179"/>
    </location>
</feature>
<keyword evidence="3" id="KW-1185">Reference proteome</keyword>
<feature type="transmembrane region" description="Helical" evidence="1">
    <location>
        <begin position="54"/>
        <end position="80"/>
    </location>
</feature>
<feature type="transmembrane region" description="Helical" evidence="1">
    <location>
        <begin position="430"/>
        <end position="450"/>
    </location>
</feature>
<gene>
    <name evidence="2" type="ORF">BIFANG_03645</name>
</gene>
<feature type="transmembrane region" description="Helical" evidence="1">
    <location>
        <begin position="396"/>
        <end position="418"/>
    </location>
</feature>
<comment type="caution">
    <text evidence="2">The sequence shown here is derived from an EMBL/GenBank/DDBJ whole genome shotgun (WGS) entry which is preliminary data.</text>
</comment>
<dbReference type="STRING" id="1683.Bang102_003180"/>
<organism evidence="2 3">
    <name type="scientific">Bifidobacterium angulatum DSM 20098 = JCM 7096</name>
    <dbReference type="NCBI Taxonomy" id="518635"/>
    <lineage>
        <taxon>Bacteria</taxon>
        <taxon>Bacillati</taxon>
        <taxon>Actinomycetota</taxon>
        <taxon>Actinomycetes</taxon>
        <taxon>Bifidobacteriales</taxon>
        <taxon>Bifidobacteriaceae</taxon>
        <taxon>Bifidobacterium</taxon>
    </lineage>
</organism>
<evidence type="ECO:0008006" key="4">
    <source>
        <dbReference type="Google" id="ProtNLM"/>
    </source>
</evidence>
<proteinExistence type="predicted"/>
<feature type="transmembrane region" description="Helical" evidence="1">
    <location>
        <begin position="353"/>
        <end position="375"/>
    </location>
</feature>
<keyword evidence="1" id="KW-1133">Transmembrane helix</keyword>
<keyword evidence="1" id="KW-0472">Membrane</keyword>
<dbReference type="NCBIfam" id="TIGR04370">
    <property type="entry name" value="glyco_rpt_poly"/>
    <property type="match status" value="1"/>
</dbReference>
<reference evidence="2" key="1">
    <citation type="submission" date="2009-04" db="EMBL/GenBank/DDBJ databases">
        <authorList>
            <person name="Weinstock G."/>
            <person name="Sodergren E."/>
            <person name="Clifton S."/>
            <person name="Fulton L."/>
            <person name="Fulton B."/>
            <person name="Courtney L."/>
            <person name="Fronick C."/>
            <person name="Harrison M."/>
            <person name="Strong C."/>
            <person name="Farmer C."/>
            <person name="Delahaunty K."/>
            <person name="Markovic C."/>
            <person name="Hall O."/>
            <person name="Minx P."/>
            <person name="Tomlinson C."/>
            <person name="Mitreva M."/>
            <person name="Nelson J."/>
            <person name="Hou S."/>
            <person name="Wollam A."/>
            <person name="Pepin K.H."/>
            <person name="Johnson M."/>
            <person name="Bhonagiri V."/>
            <person name="Nash W.E."/>
            <person name="Warren W."/>
            <person name="Chinwalla A."/>
            <person name="Mardis E.R."/>
            <person name="Wilson R.K."/>
        </authorList>
    </citation>
    <scope>NUCLEOTIDE SEQUENCE [LARGE SCALE GENOMIC DNA]</scope>
    <source>
        <strain evidence="2">DSM 20098</strain>
    </source>
</reference>
<evidence type="ECO:0000313" key="3">
    <source>
        <dbReference type="Proteomes" id="UP000006408"/>
    </source>
</evidence>
<dbReference type="PATRIC" id="fig|518635.7.peg.1470"/>
<feature type="transmembrane region" description="Helical" evidence="1">
    <location>
        <begin position="240"/>
        <end position="259"/>
    </location>
</feature>
<feature type="transmembrane region" description="Helical" evidence="1">
    <location>
        <begin position="191"/>
        <end position="207"/>
    </location>
</feature>
<dbReference type="AlphaFoldDB" id="C4FH14"/>
<dbReference type="HOGENOM" id="CLU_050015_0_0_11"/>
<sequence>MFSIALLLTLLLFLALLLMVYGGDFAEPSILFVLGFALSVFNGLTNYKAWNFNLSLQTCMVVMVGAVVFMATAYGVKTLFHTIVVGDVSSRRYKEPRNITLPLWVYVAGLMFTCLSFIVVSRSIVALTLPYGGDGSLSKAIGLYDHLNKFSTEGVSISGIVSLLYLSTNAMAYVWLFFAMRSFVIRTLKKDYFALINALAAIPMSLISGGRNSLIQLGVAAFAYWILFRRQNNHWQGVRLRFRTVAFFMIIVLAGLALFKPLLSLMGREPGESTIYEYLSIYIGAPMKNLDAFLTGSMNPSLAVKSMKWGDMTLASTFASFPQVFGHTVLDWLNWQPFQRYGNVDLGNVFTTYYAFIFDWGIAGAMLAVAFIAALSQLCYESTVYALQYGSGSVPLSMMLYGAISYCCAFSFFSNRWMSTMLNQIMLKNIIIWIALILLTNIILGHGIAAGEERHYSAKSSDMKENIR</sequence>
<evidence type="ECO:0000313" key="2">
    <source>
        <dbReference type="EMBL" id="EEP20327.1"/>
    </source>
</evidence>
<evidence type="ECO:0000256" key="1">
    <source>
        <dbReference type="SAM" id="Phobius"/>
    </source>
</evidence>
<protein>
    <recommendedName>
        <fullName evidence="4">Oligosaccharide repeat unit polymerase</fullName>
    </recommendedName>
</protein>
<dbReference type="Proteomes" id="UP000006408">
    <property type="component" value="Unassembled WGS sequence"/>
</dbReference>